<feature type="region of interest" description="Disordered" evidence="1">
    <location>
        <begin position="1"/>
        <end position="42"/>
    </location>
</feature>
<gene>
    <name evidence="2" type="ORF">C486_20008</name>
</gene>
<evidence type="ECO:0000313" key="2">
    <source>
        <dbReference type="EMBL" id="ELY75518.1"/>
    </source>
</evidence>
<protein>
    <submittedName>
        <fullName evidence="2">Uncharacterized protein</fullName>
    </submittedName>
</protein>
<keyword evidence="3" id="KW-1185">Reference proteome</keyword>
<sequence>MYRDADVDALDQLPGDADEGALETYLPDEEFGGDRRPPLFYA</sequence>
<evidence type="ECO:0000313" key="3">
    <source>
        <dbReference type="Proteomes" id="UP000011592"/>
    </source>
</evidence>
<dbReference type="PATRIC" id="fig|1230459.4.peg.3965"/>
<evidence type="ECO:0000256" key="1">
    <source>
        <dbReference type="SAM" id="MobiDB-lite"/>
    </source>
</evidence>
<dbReference type="EMBL" id="AOIJ01000086">
    <property type="protein sequence ID" value="ELY75518.1"/>
    <property type="molecule type" value="Genomic_DNA"/>
</dbReference>
<proteinExistence type="predicted"/>
<organism evidence="2 3">
    <name type="scientific">Natrinema gari JCM 14663</name>
    <dbReference type="NCBI Taxonomy" id="1230459"/>
    <lineage>
        <taxon>Archaea</taxon>
        <taxon>Methanobacteriati</taxon>
        <taxon>Methanobacteriota</taxon>
        <taxon>Stenosarchaea group</taxon>
        <taxon>Halobacteria</taxon>
        <taxon>Halobacteriales</taxon>
        <taxon>Natrialbaceae</taxon>
        <taxon>Natrinema</taxon>
    </lineage>
</organism>
<accession>L9YRK9</accession>
<reference evidence="2 3" key="1">
    <citation type="journal article" date="2014" name="PLoS Genet.">
        <title>Phylogenetically driven sequencing of extremely halophilic archaea reveals strategies for static and dynamic osmo-response.</title>
        <authorList>
            <person name="Becker E.A."/>
            <person name="Seitzer P.M."/>
            <person name="Tritt A."/>
            <person name="Larsen D."/>
            <person name="Krusor M."/>
            <person name="Yao A.I."/>
            <person name="Wu D."/>
            <person name="Madern D."/>
            <person name="Eisen J.A."/>
            <person name="Darling A.E."/>
            <person name="Facciotti M.T."/>
        </authorList>
    </citation>
    <scope>NUCLEOTIDE SEQUENCE [LARGE SCALE GENOMIC DNA]</scope>
    <source>
        <strain evidence="2 3">JCM 14663</strain>
    </source>
</reference>
<dbReference type="Proteomes" id="UP000011592">
    <property type="component" value="Unassembled WGS sequence"/>
</dbReference>
<feature type="compositionally biased region" description="Acidic residues" evidence="1">
    <location>
        <begin position="16"/>
        <end position="31"/>
    </location>
</feature>
<feature type="compositionally biased region" description="Basic and acidic residues" evidence="1">
    <location>
        <begin position="32"/>
        <end position="42"/>
    </location>
</feature>
<comment type="caution">
    <text evidence="2">The sequence shown here is derived from an EMBL/GenBank/DDBJ whole genome shotgun (WGS) entry which is preliminary data.</text>
</comment>
<name>L9YRK9_9EURY</name>
<dbReference type="AlphaFoldDB" id="L9YRK9"/>